<keyword evidence="5" id="KW-0444">Lipid biosynthesis</keyword>
<keyword evidence="7" id="KW-0328">Glycosyltransferase</keyword>
<organism evidence="12 13">
    <name type="scientific">Pseudaestuariivita atlantica</name>
    <dbReference type="NCBI Taxonomy" id="1317121"/>
    <lineage>
        <taxon>Bacteria</taxon>
        <taxon>Pseudomonadati</taxon>
        <taxon>Pseudomonadota</taxon>
        <taxon>Alphaproteobacteria</taxon>
        <taxon>Rhodobacterales</taxon>
        <taxon>Paracoccaceae</taxon>
        <taxon>Pseudaestuariivita</taxon>
    </lineage>
</organism>
<dbReference type="EMBL" id="AQQZ01000006">
    <property type="protein sequence ID" value="KNG93152.1"/>
    <property type="molecule type" value="Genomic_DNA"/>
</dbReference>
<evidence type="ECO:0000256" key="4">
    <source>
        <dbReference type="ARBA" id="ARBA00020902"/>
    </source>
</evidence>
<dbReference type="GO" id="GO:0005543">
    <property type="term" value="F:phospholipid binding"/>
    <property type="evidence" value="ECO:0007669"/>
    <property type="project" value="TreeGrafter"/>
</dbReference>
<dbReference type="InterPro" id="IPR003835">
    <property type="entry name" value="Glyco_trans_19"/>
</dbReference>
<keyword evidence="13" id="KW-1185">Reference proteome</keyword>
<evidence type="ECO:0000313" key="12">
    <source>
        <dbReference type="EMBL" id="KNG93152.1"/>
    </source>
</evidence>
<keyword evidence="6" id="KW-0441">Lipid A biosynthesis</keyword>
<keyword evidence="8" id="KW-0808">Transferase</keyword>
<dbReference type="AlphaFoldDB" id="A0A0L1JN68"/>
<evidence type="ECO:0000256" key="7">
    <source>
        <dbReference type="ARBA" id="ARBA00022676"/>
    </source>
</evidence>
<name>A0A0L1JN68_9RHOB</name>
<comment type="catalytic activity">
    <reaction evidence="10">
        <text>a lipid X + a UDP-2-N,3-O-bis[(3R)-3-hydroxyacyl]-alpha-D-glucosamine = a lipid A disaccharide + UDP + H(+)</text>
        <dbReference type="Rhea" id="RHEA:67828"/>
        <dbReference type="ChEBI" id="CHEBI:15378"/>
        <dbReference type="ChEBI" id="CHEBI:58223"/>
        <dbReference type="ChEBI" id="CHEBI:137748"/>
        <dbReference type="ChEBI" id="CHEBI:176338"/>
        <dbReference type="ChEBI" id="CHEBI:176343"/>
        <dbReference type="EC" id="2.4.1.182"/>
    </reaction>
</comment>
<dbReference type="STRING" id="1317121.ATO11_13870"/>
<proteinExistence type="inferred from homology"/>
<dbReference type="GO" id="GO:0016020">
    <property type="term" value="C:membrane"/>
    <property type="evidence" value="ECO:0007669"/>
    <property type="project" value="GOC"/>
</dbReference>
<evidence type="ECO:0000256" key="3">
    <source>
        <dbReference type="ARBA" id="ARBA00012687"/>
    </source>
</evidence>
<dbReference type="PANTHER" id="PTHR30372:SF4">
    <property type="entry name" value="LIPID-A-DISACCHARIDE SYNTHASE, MITOCHONDRIAL-RELATED"/>
    <property type="match status" value="1"/>
</dbReference>
<evidence type="ECO:0000256" key="9">
    <source>
        <dbReference type="ARBA" id="ARBA00023098"/>
    </source>
</evidence>
<evidence type="ECO:0000256" key="10">
    <source>
        <dbReference type="ARBA" id="ARBA00048975"/>
    </source>
</evidence>
<dbReference type="PANTHER" id="PTHR30372">
    <property type="entry name" value="LIPID-A-DISACCHARIDE SYNTHASE"/>
    <property type="match status" value="1"/>
</dbReference>
<comment type="similarity">
    <text evidence="2">Belongs to the LpxB family.</text>
</comment>
<evidence type="ECO:0000313" key="13">
    <source>
        <dbReference type="Proteomes" id="UP000036938"/>
    </source>
</evidence>
<comment type="function">
    <text evidence="1">Condensation of UDP-2,3-diacylglucosamine and 2,3-diacylglucosamine-1-phosphate to form lipid A disaccharide, a precursor of lipid A, a phosphorylated glycolipid that anchors the lipopolysaccharide to the outer membrane of the cell.</text>
</comment>
<comment type="caution">
    <text evidence="12">The sequence shown here is derived from an EMBL/GenBank/DDBJ whole genome shotgun (WGS) entry which is preliminary data.</text>
</comment>
<dbReference type="GO" id="GO:0009245">
    <property type="term" value="P:lipid A biosynthetic process"/>
    <property type="evidence" value="ECO:0007669"/>
    <property type="project" value="UniProtKB-UniRule"/>
</dbReference>
<evidence type="ECO:0000256" key="11">
    <source>
        <dbReference type="NCBIfam" id="TIGR00215"/>
    </source>
</evidence>
<dbReference type="GO" id="GO:0008915">
    <property type="term" value="F:lipid-A-disaccharide synthase activity"/>
    <property type="evidence" value="ECO:0007669"/>
    <property type="project" value="UniProtKB-UniRule"/>
</dbReference>
<dbReference type="PATRIC" id="fig|1317121.7.peg.3494"/>
<evidence type="ECO:0000256" key="5">
    <source>
        <dbReference type="ARBA" id="ARBA00022516"/>
    </source>
</evidence>
<dbReference type="Proteomes" id="UP000036938">
    <property type="component" value="Unassembled WGS sequence"/>
</dbReference>
<accession>A0A0L1JN68</accession>
<evidence type="ECO:0000256" key="1">
    <source>
        <dbReference type="ARBA" id="ARBA00002056"/>
    </source>
</evidence>
<dbReference type="Pfam" id="PF02684">
    <property type="entry name" value="LpxB"/>
    <property type="match status" value="1"/>
</dbReference>
<dbReference type="Gene3D" id="3.40.50.2000">
    <property type="entry name" value="Glycogen Phosphorylase B"/>
    <property type="match status" value="1"/>
</dbReference>
<dbReference type="EC" id="2.4.1.182" evidence="3 11"/>
<dbReference type="NCBIfam" id="TIGR00215">
    <property type="entry name" value="lpxB"/>
    <property type="match status" value="1"/>
</dbReference>
<reference evidence="12 13" key="1">
    <citation type="journal article" date="2015" name="Int. J. Syst. Evol. Microbiol.">
        <title>Aestuariivita atlantica sp. nov., isolated from deep sea sediment of the Atlantic Ocean.</title>
        <authorList>
            <person name="Li G."/>
            <person name="Lai Q."/>
            <person name="Du Y."/>
            <person name="Liu X."/>
            <person name="Sun F."/>
            <person name="Shao Z."/>
        </authorList>
    </citation>
    <scope>NUCLEOTIDE SEQUENCE [LARGE SCALE GENOMIC DNA]</scope>
    <source>
        <strain evidence="12 13">22II-S11-z3</strain>
    </source>
</reference>
<evidence type="ECO:0000256" key="6">
    <source>
        <dbReference type="ARBA" id="ARBA00022556"/>
    </source>
</evidence>
<gene>
    <name evidence="12" type="ORF">ATO11_13870</name>
</gene>
<protein>
    <recommendedName>
        <fullName evidence="4 11">Lipid-A-disaccharide synthase</fullName>
        <ecNumber evidence="3 11">2.4.1.182</ecNumber>
    </recommendedName>
</protein>
<dbReference type="SUPFAM" id="SSF53756">
    <property type="entry name" value="UDP-Glycosyltransferase/glycogen phosphorylase"/>
    <property type="match status" value="1"/>
</dbReference>
<evidence type="ECO:0000256" key="8">
    <source>
        <dbReference type="ARBA" id="ARBA00022679"/>
    </source>
</evidence>
<sequence>MEGLQARLGAENVTFEGVGGPMMEARGLSSIFPMDDISIMGLGAILRKYGHLKARIRETAEAAVASGADALITIDLPEFCLRVAKAVKAQGDMRTVHYVAPTVWAWRPGRAKRMAAHVDHVLALFPFEPPYMEAAGMECDFVGHPVVTEPVATDADASAFRAAHGIGDAPLLMVLPGSRRSEVGMMLPILEDAVTRLTATRPDLRLVVPLAGPVADTVRAAVASWPGQPILVPPGTDSAEAMATKRAAFRAADVALATSGTVALELAASDTPMVVGYTMGWLSRQVIGRMLLTDTVNLVNLVSETRTVPERIGEACTGAALAEAMAGVLDDPSGQRAAMATTMQRLGQGGPAPGLRAADAVLSRLG</sequence>
<keyword evidence="9" id="KW-0443">Lipid metabolism</keyword>
<evidence type="ECO:0000256" key="2">
    <source>
        <dbReference type="ARBA" id="ARBA00007868"/>
    </source>
</evidence>